<organism evidence="2 3">
    <name type="scientific">Claviceps purpurea (strain 20.1)</name>
    <name type="common">Ergot fungus</name>
    <name type="synonym">Sphacelia segetum</name>
    <dbReference type="NCBI Taxonomy" id="1111077"/>
    <lineage>
        <taxon>Eukaryota</taxon>
        <taxon>Fungi</taxon>
        <taxon>Dikarya</taxon>
        <taxon>Ascomycota</taxon>
        <taxon>Pezizomycotina</taxon>
        <taxon>Sordariomycetes</taxon>
        <taxon>Hypocreomycetidae</taxon>
        <taxon>Hypocreales</taxon>
        <taxon>Clavicipitaceae</taxon>
        <taxon>Claviceps</taxon>
    </lineage>
</organism>
<dbReference type="OrthoDB" id="629492at2759"/>
<reference evidence="2 3" key="1">
    <citation type="journal article" date="2013" name="PLoS Genet.">
        <title>Plant-symbiotic fungi as chemical engineers: Multi-genome analysis of the Clavicipitaceae reveals dynamics of alkaloid loci.</title>
        <authorList>
            <person name="Schardl C.L."/>
            <person name="Young C.A."/>
            <person name="Hesse U."/>
            <person name="Amyotte S.G."/>
            <person name="Andreeva K."/>
            <person name="Calie P.J."/>
            <person name="Fleetwood D.J."/>
            <person name="Haws D.C."/>
            <person name="Moore N."/>
            <person name="Oeser B."/>
            <person name="Panaccione D.G."/>
            <person name="Schweri K.K."/>
            <person name="Voisey C.R."/>
            <person name="Farman M.L."/>
            <person name="Jaromczyk J.W."/>
            <person name="Roe B.A."/>
            <person name="O'Sullivan D.M."/>
            <person name="Scott B."/>
            <person name="Tudzynski P."/>
            <person name="An Z."/>
            <person name="Arnaoudova E.G."/>
            <person name="Bullock C.T."/>
            <person name="Charlton N.D."/>
            <person name="Chen L."/>
            <person name="Cox M."/>
            <person name="Dinkins R.D."/>
            <person name="Florea S."/>
            <person name="Glenn A.E."/>
            <person name="Gordon A."/>
            <person name="Gueldener U."/>
            <person name="Harris D.R."/>
            <person name="Hollin W."/>
            <person name="Jaromczyk J."/>
            <person name="Johnson R.D."/>
            <person name="Khan A.K."/>
            <person name="Leistner E."/>
            <person name="Leuchtmann A."/>
            <person name="Li C."/>
            <person name="Liu J."/>
            <person name="Liu J."/>
            <person name="Liu M."/>
            <person name="Mace W."/>
            <person name="Machado C."/>
            <person name="Nagabhyru P."/>
            <person name="Pan J."/>
            <person name="Schmid J."/>
            <person name="Sugawara K."/>
            <person name="Steiner U."/>
            <person name="Takach J.E."/>
            <person name="Tanaka E."/>
            <person name="Webb J.S."/>
            <person name="Wilson E.V."/>
            <person name="Wiseman J.L."/>
            <person name="Yoshida R."/>
            <person name="Zeng Z."/>
        </authorList>
    </citation>
    <scope>NUCLEOTIDE SEQUENCE [LARGE SCALE GENOMIC DNA]</scope>
    <source>
        <strain evidence="2 3">20.1</strain>
    </source>
</reference>
<comment type="caution">
    <text evidence="2">The sequence shown here is derived from an EMBL/GenBank/DDBJ whole genome shotgun (WGS) entry which is preliminary data.</text>
</comment>
<dbReference type="Pfam" id="PF12937">
    <property type="entry name" value="F-box-like"/>
    <property type="match status" value="1"/>
</dbReference>
<dbReference type="AlphaFoldDB" id="M1WD78"/>
<evidence type="ECO:0000313" key="2">
    <source>
        <dbReference type="EMBL" id="CCE29324.1"/>
    </source>
</evidence>
<dbReference type="SUPFAM" id="SSF81383">
    <property type="entry name" value="F-box domain"/>
    <property type="match status" value="1"/>
</dbReference>
<dbReference type="SUPFAM" id="SSF48452">
    <property type="entry name" value="TPR-like"/>
    <property type="match status" value="1"/>
</dbReference>
<proteinExistence type="predicted"/>
<dbReference type="Gene3D" id="3.80.10.10">
    <property type="entry name" value="Ribonuclease Inhibitor"/>
    <property type="match status" value="1"/>
</dbReference>
<accession>M1WD78</accession>
<dbReference type="Gene3D" id="1.25.40.10">
    <property type="entry name" value="Tetratricopeptide repeat domain"/>
    <property type="match status" value="1"/>
</dbReference>
<protein>
    <recommendedName>
        <fullName evidence="1">F-box domain-containing protein</fullName>
    </recommendedName>
</protein>
<dbReference type="HOGENOM" id="CLU_062054_0_0_1"/>
<dbReference type="InterPro" id="IPR001810">
    <property type="entry name" value="F-box_dom"/>
</dbReference>
<dbReference type="PROSITE" id="PS50181">
    <property type="entry name" value="FBOX"/>
    <property type="match status" value="1"/>
</dbReference>
<dbReference type="Proteomes" id="UP000016801">
    <property type="component" value="Unassembled WGS sequence"/>
</dbReference>
<dbReference type="EMBL" id="CAGA01000013">
    <property type="protein sequence ID" value="CCE29324.1"/>
    <property type="molecule type" value="Genomic_DNA"/>
</dbReference>
<dbReference type="eggNOG" id="ENOG502S69X">
    <property type="taxonomic scope" value="Eukaryota"/>
</dbReference>
<name>M1WD78_CLAP2</name>
<dbReference type="InterPro" id="IPR032675">
    <property type="entry name" value="LRR_dom_sf"/>
</dbReference>
<dbReference type="InterPro" id="IPR036047">
    <property type="entry name" value="F-box-like_dom_sf"/>
</dbReference>
<keyword evidence="3" id="KW-1185">Reference proteome</keyword>
<sequence>MSPSKISKIEPTMADLVQSGRQLYAVKEQKARNYKRALKLFTNAMRLCPCTGGIKRCRCTCKSFGVVANYQESIYEEAMYTCNCVIGRRFGKCANPHHIEALELRAATFAALGQLDNAMKDAEWILELAPQLPDGYLCVGNIAQLHKAHDYAEYAWQMYTAGIEANQDTTVDSSPKLQQLYDARKPLNRLFFRQDPLYLPGEIVTHIFRNLELDEIIDCLQVSKQWARTLTSPVHAPLWRDMTFSWREKSTNQLNKMLSWAGDGGARKIVIPRHMRLTDSMFTLLLEKSPSLEHLEISNPREGLSFPLNEKARNRLKHFSFDKGWNDNWLAD</sequence>
<feature type="domain" description="F-box" evidence="1">
    <location>
        <begin position="193"/>
        <end position="242"/>
    </location>
</feature>
<dbReference type="VEuPathDB" id="FungiDB:CPUR_03017"/>
<gene>
    <name evidence="2" type="ORF">CPUR_03017</name>
</gene>
<evidence type="ECO:0000259" key="1">
    <source>
        <dbReference type="PROSITE" id="PS50181"/>
    </source>
</evidence>
<evidence type="ECO:0000313" key="3">
    <source>
        <dbReference type="Proteomes" id="UP000016801"/>
    </source>
</evidence>
<dbReference type="STRING" id="1111077.M1WD78"/>
<dbReference type="InterPro" id="IPR011990">
    <property type="entry name" value="TPR-like_helical_dom_sf"/>
</dbReference>